<gene>
    <name evidence="2" type="ORF">BJP37_21695</name>
</gene>
<dbReference type="AlphaFoldDB" id="A0A1U7N5L9"/>
<dbReference type="RefSeq" id="WP_075902201.1">
    <property type="nucleotide sequence ID" value="NZ_MKZS01000001.1"/>
</dbReference>
<evidence type="ECO:0000256" key="1">
    <source>
        <dbReference type="SAM" id="Phobius"/>
    </source>
</evidence>
<feature type="transmembrane region" description="Helical" evidence="1">
    <location>
        <begin position="85"/>
        <end position="108"/>
    </location>
</feature>
<keyword evidence="1" id="KW-0812">Transmembrane</keyword>
<keyword evidence="1" id="KW-0472">Membrane</keyword>
<reference evidence="2 3" key="1">
    <citation type="submission" date="2016-10" db="EMBL/GenBank/DDBJ databases">
        <title>Comparative genomics uncovers the prolific and rare metabolic potential of the cyanobacterial genus Moorea.</title>
        <authorList>
            <person name="Leao T."/>
            <person name="Castelao G."/>
            <person name="Korobeynikov A."/>
            <person name="Monroe E.A."/>
            <person name="Podell S."/>
            <person name="Glukhov E."/>
            <person name="Allen E."/>
            <person name="Gerwick W.H."/>
            <person name="Gerwick L."/>
        </authorList>
    </citation>
    <scope>NUCLEOTIDE SEQUENCE [LARGE SCALE GENOMIC DNA]</scope>
    <source>
        <strain evidence="2 3">PNG5-198</strain>
    </source>
</reference>
<comment type="caution">
    <text evidence="2">The sequence shown here is derived from an EMBL/GenBank/DDBJ whole genome shotgun (WGS) entry which is preliminary data.</text>
</comment>
<sequence length="120" mass="13489">MLNQSLNAWLASNRQDNSRLLRGEALAEALNWKAGKRLSLVDDEFLAASQELSWIEQQRYLEAERAKEVEARLAEQKKSARRLKFLLMAVGTALMVSTGLGVTTYLGYRRSAISEINAFA</sequence>
<organism evidence="2 3">
    <name type="scientific">Moorena bouillonii PNG</name>
    <dbReference type="NCBI Taxonomy" id="568701"/>
    <lineage>
        <taxon>Bacteria</taxon>
        <taxon>Bacillati</taxon>
        <taxon>Cyanobacteriota</taxon>
        <taxon>Cyanophyceae</taxon>
        <taxon>Coleofasciculales</taxon>
        <taxon>Coleofasciculaceae</taxon>
        <taxon>Moorena</taxon>
    </lineage>
</organism>
<proteinExistence type="predicted"/>
<name>A0A1U7N5L9_9CYAN</name>
<dbReference type="EMBL" id="MKZS01000001">
    <property type="protein sequence ID" value="OLT61242.1"/>
    <property type="molecule type" value="Genomic_DNA"/>
</dbReference>
<protein>
    <submittedName>
        <fullName evidence="2">Uncharacterized protein</fullName>
    </submittedName>
</protein>
<dbReference type="Proteomes" id="UP000186657">
    <property type="component" value="Unassembled WGS sequence"/>
</dbReference>
<evidence type="ECO:0000313" key="2">
    <source>
        <dbReference type="EMBL" id="OLT61242.1"/>
    </source>
</evidence>
<keyword evidence="1" id="KW-1133">Transmembrane helix</keyword>
<accession>A0A1U7N5L9</accession>
<evidence type="ECO:0000313" key="3">
    <source>
        <dbReference type="Proteomes" id="UP000186657"/>
    </source>
</evidence>
<keyword evidence="3" id="KW-1185">Reference proteome</keyword>